<accession>A0AB39M337</accession>
<gene>
    <name evidence="1" type="ORF">AB5J58_03725</name>
</gene>
<reference evidence="1" key="1">
    <citation type="submission" date="2024-07" db="EMBL/GenBank/DDBJ databases">
        <authorList>
            <person name="Yu S.T."/>
        </authorList>
    </citation>
    <scope>NUCLEOTIDE SEQUENCE</scope>
    <source>
        <strain evidence="1">R08</strain>
    </source>
</reference>
<sequence length="145" mass="15546">MSLNFVDIPSTGGGWLKPNDVKDAPALLIEVNSYEAQRPTPNGPKDSALCDVTVFKDKAALDALSPEINKGMRIEQTLLARDLAGMVGSATIVQLTQIPPKRPGAYPAWVWRPITDASVRQAVIQYAEQREAAVTAAAAEAPSFD</sequence>
<dbReference type="EMBL" id="CP163431">
    <property type="protein sequence ID" value="XDP99342.1"/>
    <property type="molecule type" value="Genomic_DNA"/>
</dbReference>
<dbReference type="AlphaFoldDB" id="A0AB39M337"/>
<name>A0AB39M337_9ACTN</name>
<protein>
    <submittedName>
        <fullName evidence="1">Uncharacterized protein</fullName>
    </submittedName>
</protein>
<evidence type="ECO:0000313" key="1">
    <source>
        <dbReference type="EMBL" id="XDP99342.1"/>
    </source>
</evidence>
<organism evidence="1">
    <name type="scientific">Streptomyces sp. R08</name>
    <dbReference type="NCBI Taxonomy" id="3238624"/>
    <lineage>
        <taxon>Bacteria</taxon>
        <taxon>Bacillati</taxon>
        <taxon>Actinomycetota</taxon>
        <taxon>Actinomycetes</taxon>
        <taxon>Kitasatosporales</taxon>
        <taxon>Streptomycetaceae</taxon>
        <taxon>Streptomyces</taxon>
    </lineage>
</organism>
<dbReference type="RefSeq" id="WP_369186477.1">
    <property type="nucleotide sequence ID" value="NZ_CP163431.1"/>
</dbReference>
<proteinExistence type="predicted"/>